<dbReference type="Pfam" id="PF02537">
    <property type="entry name" value="CRCB"/>
    <property type="match status" value="1"/>
</dbReference>
<keyword evidence="10" id="KW-0915">Sodium</keyword>
<proteinExistence type="inferred from homology"/>
<evidence type="ECO:0000256" key="4">
    <source>
        <dbReference type="ARBA" id="ARBA00022989"/>
    </source>
</evidence>
<dbReference type="Proteomes" id="UP000680279">
    <property type="component" value="Unassembled WGS sequence"/>
</dbReference>
<dbReference type="InterPro" id="IPR003691">
    <property type="entry name" value="FluC"/>
</dbReference>
<dbReference type="EMBL" id="BOQT01000008">
    <property type="protein sequence ID" value="GIN21343.1"/>
    <property type="molecule type" value="Genomic_DNA"/>
</dbReference>
<feature type="transmembrane region" description="Helical" evidence="10">
    <location>
        <begin position="92"/>
        <end position="115"/>
    </location>
</feature>
<evidence type="ECO:0000256" key="5">
    <source>
        <dbReference type="ARBA" id="ARBA00023136"/>
    </source>
</evidence>
<dbReference type="PANTHER" id="PTHR28259:SF1">
    <property type="entry name" value="FLUORIDE EXPORT PROTEIN 1-RELATED"/>
    <property type="match status" value="1"/>
</dbReference>
<comment type="similarity">
    <text evidence="7 10">Belongs to the fluoride channel Fluc/FEX (TC 1.A.43) family.</text>
</comment>
<organism evidence="11 12">
    <name type="scientific">Siminovitchia fordii</name>
    <dbReference type="NCBI Taxonomy" id="254759"/>
    <lineage>
        <taxon>Bacteria</taxon>
        <taxon>Bacillati</taxon>
        <taxon>Bacillota</taxon>
        <taxon>Bacilli</taxon>
        <taxon>Bacillales</taxon>
        <taxon>Bacillaceae</taxon>
        <taxon>Siminovitchia</taxon>
    </lineage>
</organism>
<feature type="binding site" evidence="10">
    <location>
        <position position="68"/>
    </location>
    <ligand>
        <name>Na(+)</name>
        <dbReference type="ChEBI" id="CHEBI:29101"/>
        <note>structural</note>
    </ligand>
</feature>
<evidence type="ECO:0000313" key="12">
    <source>
        <dbReference type="Proteomes" id="UP000680279"/>
    </source>
</evidence>
<comment type="caution">
    <text evidence="11">The sequence shown here is derived from an EMBL/GenBank/DDBJ whole genome shotgun (WGS) entry which is preliminary data.</text>
</comment>
<dbReference type="NCBIfam" id="TIGR00494">
    <property type="entry name" value="crcB"/>
    <property type="match status" value="1"/>
</dbReference>
<feature type="transmembrane region" description="Helical" evidence="10">
    <location>
        <begin position="33"/>
        <end position="51"/>
    </location>
</feature>
<evidence type="ECO:0000256" key="1">
    <source>
        <dbReference type="ARBA" id="ARBA00004651"/>
    </source>
</evidence>
<keyword evidence="12" id="KW-1185">Reference proteome</keyword>
<feature type="transmembrane region" description="Helical" evidence="10">
    <location>
        <begin position="58"/>
        <end position="76"/>
    </location>
</feature>
<evidence type="ECO:0000313" key="11">
    <source>
        <dbReference type="EMBL" id="GIN21343.1"/>
    </source>
</evidence>
<evidence type="ECO:0000256" key="6">
    <source>
        <dbReference type="ARBA" id="ARBA00023303"/>
    </source>
</evidence>
<evidence type="ECO:0000256" key="8">
    <source>
        <dbReference type="ARBA" id="ARBA00035585"/>
    </source>
</evidence>
<sequence>MNIFLVAIGGFFGAVTRYFVANKLSFLNNSFPAATFFVNLSGSFLLGLIMGGFPSSKWTLLVGIGFLGSYTTFSTFKVEMINQLRKKKWKPALIYMFLSYFGGIVLAFLGFLTGLRL</sequence>
<dbReference type="RefSeq" id="WP_018704974.1">
    <property type="nucleotide sequence ID" value="NZ_BOQT01000008.1"/>
</dbReference>
<dbReference type="HAMAP" id="MF_00454">
    <property type="entry name" value="FluC"/>
    <property type="match status" value="1"/>
</dbReference>
<name>A0ABQ4K905_9BACI</name>
<keyword evidence="10" id="KW-0813">Transport</keyword>
<comment type="activity regulation">
    <text evidence="10">Na(+) is not transported, but it plays an essential structural role and its presence is essential for fluoride channel function.</text>
</comment>
<comment type="function">
    <text evidence="9 10">Fluoride-specific ion channel. Important for reducing fluoride concentration in the cell, thus reducing its toxicity.</text>
</comment>
<feature type="binding site" evidence="10">
    <location>
        <position position="71"/>
    </location>
    <ligand>
        <name>Na(+)</name>
        <dbReference type="ChEBI" id="CHEBI:29101"/>
        <note>structural</note>
    </ligand>
</feature>
<dbReference type="PANTHER" id="PTHR28259">
    <property type="entry name" value="FLUORIDE EXPORT PROTEIN 1-RELATED"/>
    <property type="match status" value="1"/>
</dbReference>
<reference evidence="11 12" key="1">
    <citation type="submission" date="2021-03" db="EMBL/GenBank/DDBJ databases">
        <title>Antimicrobial resistance genes in bacteria isolated from Japanese honey, and their potential for conferring macrolide and lincosamide resistance in the American foulbrood pathogen Paenibacillus larvae.</title>
        <authorList>
            <person name="Okamoto M."/>
            <person name="Kumagai M."/>
            <person name="Kanamori H."/>
            <person name="Takamatsu D."/>
        </authorList>
    </citation>
    <scope>NUCLEOTIDE SEQUENCE [LARGE SCALE GENOMIC DNA]</scope>
    <source>
        <strain evidence="11 12">J1TS3</strain>
    </source>
</reference>
<evidence type="ECO:0000256" key="10">
    <source>
        <dbReference type="HAMAP-Rule" id="MF_00454"/>
    </source>
</evidence>
<keyword evidence="3 10" id="KW-0812">Transmembrane</keyword>
<keyword evidence="10" id="KW-0479">Metal-binding</keyword>
<keyword evidence="10" id="KW-0406">Ion transport</keyword>
<protein>
    <recommendedName>
        <fullName evidence="10">Fluoride-specific ion channel FluC</fullName>
    </recommendedName>
</protein>
<gene>
    <name evidence="11" type="primary">crcB2</name>
    <name evidence="10" type="synonym">crcB</name>
    <name evidence="10" type="synonym">fluC</name>
    <name evidence="11" type="ORF">J1TS3_24770</name>
</gene>
<comment type="subcellular location">
    <subcellularLocation>
        <location evidence="1 10">Cell membrane</location>
        <topology evidence="1 10">Multi-pass membrane protein</topology>
    </subcellularLocation>
</comment>
<evidence type="ECO:0000256" key="3">
    <source>
        <dbReference type="ARBA" id="ARBA00022692"/>
    </source>
</evidence>
<evidence type="ECO:0000256" key="7">
    <source>
        <dbReference type="ARBA" id="ARBA00035120"/>
    </source>
</evidence>
<keyword evidence="5 10" id="KW-0472">Membrane</keyword>
<comment type="catalytic activity">
    <reaction evidence="8">
        <text>fluoride(in) = fluoride(out)</text>
        <dbReference type="Rhea" id="RHEA:76159"/>
        <dbReference type="ChEBI" id="CHEBI:17051"/>
    </reaction>
    <physiologicalReaction direction="left-to-right" evidence="8">
        <dbReference type="Rhea" id="RHEA:76160"/>
    </physiologicalReaction>
</comment>
<keyword evidence="4 10" id="KW-1133">Transmembrane helix</keyword>
<evidence type="ECO:0000256" key="2">
    <source>
        <dbReference type="ARBA" id="ARBA00022475"/>
    </source>
</evidence>
<keyword evidence="6 10" id="KW-0407">Ion channel</keyword>
<keyword evidence="2 10" id="KW-1003">Cell membrane</keyword>
<accession>A0ABQ4K905</accession>
<evidence type="ECO:0000256" key="9">
    <source>
        <dbReference type="ARBA" id="ARBA00049940"/>
    </source>
</evidence>